<dbReference type="InterPro" id="IPR011055">
    <property type="entry name" value="Dup_hybrid_motif"/>
</dbReference>
<dbReference type="OrthoDB" id="9815884at2"/>
<keyword evidence="1" id="KW-0732">Signal</keyword>
<dbReference type="InterPro" id="IPR016047">
    <property type="entry name" value="M23ase_b-sheet_dom"/>
</dbReference>
<dbReference type="Pfam" id="PF01551">
    <property type="entry name" value="Peptidase_M23"/>
    <property type="match status" value="1"/>
</dbReference>
<dbReference type="PANTHER" id="PTHR21666:SF289">
    <property type="entry name" value="L-ALA--D-GLU ENDOPEPTIDASE"/>
    <property type="match status" value="1"/>
</dbReference>
<dbReference type="PANTHER" id="PTHR21666">
    <property type="entry name" value="PEPTIDASE-RELATED"/>
    <property type="match status" value="1"/>
</dbReference>
<gene>
    <name evidence="4" type="ORF">SAMN04487911_101104</name>
</gene>
<accession>A0A1M6A6N8</accession>
<reference evidence="4 5" key="1">
    <citation type="submission" date="2016-11" db="EMBL/GenBank/DDBJ databases">
        <authorList>
            <person name="Jaros S."/>
            <person name="Januszkiewicz K."/>
            <person name="Wedrychowicz H."/>
        </authorList>
    </citation>
    <scope>NUCLEOTIDE SEQUENCE [LARGE SCALE GENOMIC DNA]</scope>
    <source>
        <strain evidence="4 5">CGMCC 1.8863</strain>
    </source>
</reference>
<dbReference type="Proteomes" id="UP000184231">
    <property type="component" value="Unassembled WGS sequence"/>
</dbReference>
<evidence type="ECO:0000256" key="1">
    <source>
        <dbReference type="ARBA" id="ARBA00022729"/>
    </source>
</evidence>
<evidence type="ECO:0000259" key="3">
    <source>
        <dbReference type="Pfam" id="PF01551"/>
    </source>
</evidence>
<dbReference type="STRING" id="558155.SAMN04487911_101104"/>
<feature type="domain" description="M23ase beta-sheet core" evidence="3">
    <location>
        <begin position="318"/>
        <end position="410"/>
    </location>
</feature>
<dbReference type="Gene3D" id="2.70.70.10">
    <property type="entry name" value="Glucose Permease (Domain IIA)"/>
    <property type="match status" value="1"/>
</dbReference>
<dbReference type="EMBL" id="FQYX01000001">
    <property type="protein sequence ID" value="SHI32106.1"/>
    <property type="molecule type" value="Genomic_DNA"/>
</dbReference>
<keyword evidence="4" id="KW-0378">Hydrolase</keyword>
<feature type="coiled-coil region" evidence="2">
    <location>
        <begin position="171"/>
        <end position="251"/>
    </location>
</feature>
<dbReference type="GO" id="GO:0004222">
    <property type="term" value="F:metalloendopeptidase activity"/>
    <property type="evidence" value="ECO:0007669"/>
    <property type="project" value="TreeGrafter"/>
</dbReference>
<protein>
    <submittedName>
        <fullName evidence="4">Septal ring factor EnvC, activator of murein hydrolases AmiA and AmiB</fullName>
    </submittedName>
</protein>
<dbReference type="InterPro" id="IPR050570">
    <property type="entry name" value="Cell_wall_metabolism_enzyme"/>
</dbReference>
<keyword evidence="2" id="KW-0175">Coiled coil</keyword>
<feature type="coiled-coil region" evidence="2">
    <location>
        <begin position="93"/>
        <end position="120"/>
    </location>
</feature>
<dbReference type="Gene3D" id="6.10.250.3150">
    <property type="match status" value="1"/>
</dbReference>
<dbReference type="RefSeq" id="WP_072762679.1">
    <property type="nucleotide sequence ID" value="NZ_FQYX01000001.1"/>
</dbReference>
<dbReference type="SUPFAM" id="SSF51261">
    <property type="entry name" value="Duplicated hybrid motif"/>
    <property type="match status" value="1"/>
</dbReference>
<dbReference type="CDD" id="cd12797">
    <property type="entry name" value="M23_peptidase"/>
    <property type="match status" value="1"/>
</dbReference>
<proteinExistence type="predicted"/>
<sequence length="417" mass="47435">MKIKSLPLKFTVLLVIVLASFKGYGQTTEQKALEAKREQLQKEITQINRLLLNEKKEKGNVIGQMEAMDQKINVRQQLIRVTNQQSNLLNRQINTNIRNISKLRSELEALKEEYANLIQKSYQNKSQQSRLMFLLSAENFQQGFKRFQYMKQYTQYRKEQGEQIVLKTDELTKLNQDLTVQRKQKDRLIAENTKVKNELFKELAAQKELLQTIRKNESKYTATIAKKKKEAKRIDQQIEKLIREAIAASNKKAAKSSSSTATAASSSSKFVLTPEAAIVANNFTANKGKLIWPVEKGIKSQGFGVYKDAVYPGIKHESNGVIIATEEGAKARAIFEGEVIAVIAVPGGNKGVQIKHGNFISTYYNLSTLYVKKGDKVKAKTALGTIYTNRFSGETRLKFYLHRDTAKLNPEEWVYQL</sequence>
<evidence type="ECO:0000313" key="4">
    <source>
        <dbReference type="EMBL" id="SHI32106.1"/>
    </source>
</evidence>
<evidence type="ECO:0000313" key="5">
    <source>
        <dbReference type="Proteomes" id="UP000184231"/>
    </source>
</evidence>
<keyword evidence="5" id="KW-1185">Reference proteome</keyword>
<feature type="coiled-coil region" evidence="2">
    <location>
        <begin position="30"/>
        <end position="57"/>
    </location>
</feature>
<organism evidence="4 5">
    <name type="scientific">Arenibacter nanhaiticus</name>
    <dbReference type="NCBI Taxonomy" id="558155"/>
    <lineage>
        <taxon>Bacteria</taxon>
        <taxon>Pseudomonadati</taxon>
        <taxon>Bacteroidota</taxon>
        <taxon>Flavobacteriia</taxon>
        <taxon>Flavobacteriales</taxon>
        <taxon>Flavobacteriaceae</taxon>
        <taxon>Arenibacter</taxon>
    </lineage>
</organism>
<evidence type="ECO:0000256" key="2">
    <source>
        <dbReference type="SAM" id="Coils"/>
    </source>
</evidence>
<dbReference type="AlphaFoldDB" id="A0A1M6A6N8"/>
<name>A0A1M6A6N8_9FLAO</name>